<accession>A0A418T482</accession>
<reference evidence="4" key="1">
    <citation type="submission" date="2018-09" db="EMBL/GenBank/DDBJ databases">
        <title>Acidovorax cavernicola nov. sp. isolated from Gruta de las Maravillas (Aracena, Spain).</title>
        <authorList>
            <person name="Jurado V."/>
            <person name="Gutierrez-Patricio S."/>
            <person name="Gonzalez-Pimentel J.L."/>
            <person name="Miller A.Z."/>
            <person name="Laiz L."/>
            <person name="Saiz-Jimenez C."/>
        </authorList>
    </citation>
    <scope>NUCLEOTIDE SEQUENCE [LARGE SCALE GENOMIC DNA]</scope>
    <source>
        <strain evidence="4">1011MAR3C25</strain>
    </source>
</reference>
<evidence type="ECO:0000259" key="2">
    <source>
        <dbReference type="Pfam" id="PF07007"/>
    </source>
</evidence>
<evidence type="ECO:0000256" key="1">
    <source>
        <dbReference type="SAM" id="SignalP"/>
    </source>
</evidence>
<dbReference type="RefSeq" id="WP_119745998.1">
    <property type="nucleotide sequence ID" value="NZ_QZCG01000002.1"/>
</dbReference>
<dbReference type="EMBL" id="QZCG01000002">
    <property type="protein sequence ID" value="RJE87996.1"/>
    <property type="molecule type" value="Genomic_DNA"/>
</dbReference>
<feature type="domain" description="Lysozyme inhibitor LprI-like N-terminal" evidence="2">
    <location>
        <begin position="60"/>
        <end position="165"/>
    </location>
</feature>
<sequence length="176" mass="19081">MRGLVFAVCVMAGTASAQEPGMPEIDPLVLETCRENASQPAEQGDDADAESCIGVAAARCMEEEGGYSTAGMSHCTMQERDLWDRYLNDVYRAVMQAAEEADRINADADPAAPKQVPLLKEMQRDWIAFRDSSCAFERSIWGSGTGAATATANCLLSMTAQQTIRLERHRDRGDAG</sequence>
<feature type="chain" id="PRO_5019269520" evidence="1">
    <location>
        <begin position="18"/>
        <end position="176"/>
    </location>
</feature>
<name>A0A418T482_9RHOB</name>
<feature type="signal peptide" evidence="1">
    <location>
        <begin position="1"/>
        <end position="17"/>
    </location>
</feature>
<dbReference type="Gene3D" id="1.20.1270.180">
    <property type="match status" value="1"/>
</dbReference>
<protein>
    <submittedName>
        <fullName evidence="3">DUF1311 domain-containing protein</fullName>
    </submittedName>
</protein>
<dbReference type="OrthoDB" id="7340239at2"/>
<gene>
    <name evidence="3" type="ORF">D3P04_03495</name>
</gene>
<keyword evidence="4" id="KW-1185">Reference proteome</keyword>
<dbReference type="Pfam" id="PF07007">
    <property type="entry name" value="LprI"/>
    <property type="match status" value="1"/>
</dbReference>
<dbReference type="InterPro" id="IPR009739">
    <property type="entry name" value="LprI-like_N"/>
</dbReference>
<evidence type="ECO:0000313" key="4">
    <source>
        <dbReference type="Proteomes" id="UP000284202"/>
    </source>
</evidence>
<evidence type="ECO:0000313" key="3">
    <source>
        <dbReference type="EMBL" id="RJE87996.1"/>
    </source>
</evidence>
<organism evidence="3 4">
    <name type="scientific">Paracoccus onubensis</name>
    <dbReference type="NCBI Taxonomy" id="1675788"/>
    <lineage>
        <taxon>Bacteria</taxon>
        <taxon>Pseudomonadati</taxon>
        <taxon>Pseudomonadota</taxon>
        <taxon>Alphaproteobacteria</taxon>
        <taxon>Rhodobacterales</taxon>
        <taxon>Paracoccaceae</taxon>
        <taxon>Paracoccus</taxon>
    </lineage>
</organism>
<comment type="caution">
    <text evidence="3">The sequence shown here is derived from an EMBL/GenBank/DDBJ whole genome shotgun (WGS) entry which is preliminary data.</text>
</comment>
<dbReference type="AlphaFoldDB" id="A0A418T482"/>
<dbReference type="Proteomes" id="UP000284202">
    <property type="component" value="Unassembled WGS sequence"/>
</dbReference>
<proteinExistence type="predicted"/>
<keyword evidence="1" id="KW-0732">Signal</keyword>